<gene>
    <name evidence="1" type="ORF">Vafri_16521</name>
</gene>
<dbReference type="EMBL" id="BNCO01000050">
    <property type="protein sequence ID" value="GIL62327.1"/>
    <property type="molecule type" value="Genomic_DNA"/>
</dbReference>
<comment type="caution">
    <text evidence="1">The sequence shown here is derived from an EMBL/GenBank/DDBJ whole genome shotgun (WGS) entry which is preliminary data.</text>
</comment>
<sequence length="122" mass="13746">GRGGRFCRDRLAPYQVRMENFVAPLVKGPVNCPSNKATIAATSKRTPFHPFISMMYAPTIQSFTLLTPPHQPIHAFDLISFSDSVGFQVPKRWQWVKALPRNVMGKVHKKELLKMLQAGQLA</sequence>
<protein>
    <recommendedName>
        <fullName evidence="3">AMP-binding enzyme C-terminal domain-containing protein</fullName>
    </recommendedName>
</protein>
<proteinExistence type="predicted"/>
<evidence type="ECO:0008006" key="3">
    <source>
        <dbReference type="Google" id="ProtNLM"/>
    </source>
</evidence>
<evidence type="ECO:0000313" key="2">
    <source>
        <dbReference type="Proteomes" id="UP000747399"/>
    </source>
</evidence>
<accession>A0A8J4F6U5</accession>
<evidence type="ECO:0000313" key="1">
    <source>
        <dbReference type="EMBL" id="GIL62326.1"/>
    </source>
</evidence>
<keyword evidence="2" id="KW-1185">Reference proteome</keyword>
<name>A0A8J4F6U5_9CHLO</name>
<organism evidence="1 2">
    <name type="scientific">Volvox africanus</name>
    <dbReference type="NCBI Taxonomy" id="51714"/>
    <lineage>
        <taxon>Eukaryota</taxon>
        <taxon>Viridiplantae</taxon>
        <taxon>Chlorophyta</taxon>
        <taxon>core chlorophytes</taxon>
        <taxon>Chlorophyceae</taxon>
        <taxon>CS clade</taxon>
        <taxon>Chlamydomonadales</taxon>
        <taxon>Volvocaceae</taxon>
        <taxon>Volvox</taxon>
    </lineage>
</organism>
<feature type="non-terminal residue" evidence="1">
    <location>
        <position position="1"/>
    </location>
</feature>
<dbReference type="EMBL" id="BNCO01000050">
    <property type="protein sequence ID" value="GIL62326.1"/>
    <property type="molecule type" value="Genomic_DNA"/>
</dbReference>
<dbReference type="Proteomes" id="UP000747399">
    <property type="component" value="Unassembled WGS sequence"/>
</dbReference>
<reference evidence="1" key="1">
    <citation type="journal article" date="2021" name="Proc. Natl. Acad. Sci. U.S.A.">
        <title>Three genomes in the algal genus Volvox reveal the fate of a haploid sex-determining region after a transition to homothallism.</title>
        <authorList>
            <person name="Yamamoto K."/>
            <person name="Hamaji T."/>
            <person name="Kawai-Toyooka H."/>
            <person name="Matsuzaki R."/>
            <person name="Takahashi F."/>
            <person name="Nishimura Y."/>
            <person name="Kawachi M."/>
            <person name="Noguchi H."/>
            <person name="Minakuchi Y."/>
            <person name="Umen J.G."/>
            <person name="Toyoda A."/>
            <person name="Nozaki H."/>
        </authorList>
    </citation>
    <scope>NUCLEOTIDE SEQUENCE</scope>
    <source>
        <strain evidence="1">NIES-3780</strain>
    </source>
</reference>
<dbReference type="AlphaFoldDB" id="A0A8J4F6U5"/>